<dbReference type="EMBL" id="JADCNN020000011">
    <property type="protein sequence ID" value="MBM6996639.1"/>
    <property type="molecule type" value="Genomic_DNA"/>
</dbReference>
<proteinExistence type="predicted"/>
<keyword evidence="2" id="KW-1185">Reference proteome</keyword>
<sequence length="70" mass="8305">MFWIGILFTLIMLADWFMQKKEGIKLKTRLKVLLVSLCFFVTAEVLFKLKDQWNLPSLFHYLRATMFSGS</sequence>
<comment type="caution">
    <text evidence="1">The sequence shown here is derived from an EMBL/GenBank/DDBJ whole genome shotgun (WGS) entry which is preliminary data.</text>
</comment>
<gene>
    <name evidence="1" type="ORF">IM700_013375</name>
</gene>
<dbReference type="RefSeq" id="WP_193416071.1">
    <property type="nucleotide sequence ID" value="NZ_JADCNN020000011.1"/>
</dbReference>
<protein>
    <submittedName>
        <fullName evidence="1">Uncharacterized protein</fullName>
    </submittedName>
</protein>
<accession>A0ABS2HA16</accession>
<reference evidence="1 2" key="1">
    <citation type="submission" date="2021-01" db="EMBL/GenBank/DDBJ databases">
        <title>Paenibacillus sp.nov. isolated from the rhizosphere soil of tomato plant.</title>
        <authorList>
            <person name="Thin K.K."/>
            <person name="Zhang X."/>
            <person name="He S."/>
        </authorList>
    </citation>
    <scope>NUCLEOTIDE SEQUENCE [LARGE SCALE GENOMIC DNA]</scope>
    <source>
        <strain evidence="1 2">DXFW5</strain>
    </source>
</reference>
<evidence type="ECO:0000313" key="2">
    <source>
        <dbReference type="Proteomes" id="UP001516620"/>
    </source>
</evidence>
<organism evidence="1 2">
    <name type="scientific">Paenibacillus rhizolycopersici</name>
    <dbReference type="NCBI Taxonomy" id="2780073"/>
    <lineage>
        <taxon>Bacteria</taxon>
        <taxon>Bacillati</taxon>
        <taxon>Bacillota</taxon>
        <taxon>Bacilli</taxon>
        <taxon>Bacillales</taxon>
        <taxon>Paenibacillaceae</taxon>
        <taxon>Paenibacillus</taxon>
    </lineage>
</organism>
<name>A0ABS2HA16_9BACL</name>
<dbReference type="Proteomes" id="UP001516620">
    <property type="component" value="Unassembled WGS sequence"/>
</dbReference>
<evidence type="ECO:0000313" key="1">
    <source>
        <dbReference type="EMBL" id="MBM6996639.1"/>
    </source>
</evidence>